<dbReference type="EC" id="6.2.1.64" evidence="1"/>
<dbReference type="InterPro" id="IPR035985">
    <property type="entry name" value="Ubiquitin-activating_enz"/>
</dbReference>
<comment type="catalytic activity">
    <reaction evidence="1">
        <text>ATP + [NEDD8 protein] + [E1 NEDD8-activating enzyme]-L-cysteine = AMP + diphosphate + [E1 NEDD8-activating enzyme]-S-[NEDD8 protein]-yl-L-cysteine.</text>
        <dbReference type="EC" id="6.2.1.64"/>
    </reaction>
</comment>
<comment type="pathway">
    <text evidence="1">Protein modification; protein neddylation.</text>
</comment>
<reference evidence="4 5" key="2">
    <citation type="submission" date="2024-07" db="EMBL/GenBank/DDBJ databases">
        <authorList>
            <person name="Akdeniz Z."/>
        </authorList>
    </citation>
    <scope>NUCLEOTIDE SEQUENCE [LARGE SCALE GENOMIC DNA]</scope>
</reference>
<comment type="function">
    <text evidence="1">Catalytic subunit of the dimeric E1 enzyme, which activates NEDD8.</text>
</comment>
<keyword evidence="1" id="KW-0833">Ubl conjugation pathway</keyword>
<accession>A0AA86U589</accession>
<keyword evidence="1" id="KW-0547">Nucleotide-binding</keyword>
<gene>
    <name evidence="3" type="ORF">HINF_LOCUS26087</name>
    <name evidence="4" type="ORF">HINF_LOCUS54628</name>
</gene>
<feature type="domain" description="THIF-type NAD/FAD binding fold" evidence="2">
    <location>
        <begin position="2"/>
        <end position="340"/>
    </location>
</feature>
<dbReference type="Proteomes" id="UP001642409">
    <property type="component" value="Unassembled WGS sequence"/>
</dbReference>
<reference evidence="3" key="1">
    <citation type="submission" date="2023-06" db="EMBL/GenBank/DDBJ databases">
        <authorList>
            <person name="Kurt Z."/>
        </authorList>
    </citation>
    <scope>NUCLEOTIDE SEQUENCE</scope>
</reference>
<evidence type="ECO:0000313" key="4">
    <source>
        <dbReference type="EMBL" id="CAL6070611.1"/>
    </source>
</evidence>
<keyword evidence="5" id="KW-1185">Reference proteome</keyword>
<sequence>MKVLLVGCGGIGVEILNNIQYIKEMTRLDLIDMDIVEFSNLSRQYIFDIQDVGQSKVKACERFIKRLRPDIEVNGHVSDVTTSFFNPVYFQQFDYVINALDNIQARQSVAKNIFISQLLNSKPVLVDAGTSGLSGSVAVYANTSCQQICCRKQAIEQPIPVCTLRNKPTCAKHCVVFAKFLIERIFCGIENELLDFDPITGQISLEQAKSYYFKLQQEELTDLIEIEPLKLKMSTDVQKKLTVQESKQIFINSLVNYPFTSPFTYNKDEENQQLLLNAIATLRASRFNIESVSTFEAAALADRIVPAVGFSNALVSSITIDLIQQHQLKPERVSNQMFLISQKAPYIYADALENKQECEFCCKKFAECANINQYLIDHEQTKIYLNNTQVGGKNEDEEMSDWFNEEKKTTDLAINTLYYATNNNAGFWLWAGSQDRVLQEELIKKDVLEDMESFDVM</sequence>
<keyword evidence="1" id="KW-0436">Ligase</keyword>
<dbReference type="GO" id="GO:0005634">
    <property type="term" value="C:nucleus"/>
    <property type="evidence" value="ECO:0007669"/>
    <property type="project" value="TreeGrafter"/>
</dbReference>
<dbReference type="GO" id="GO:0019781">
    <property type="term" value="F:NEDD8 activating enzyme activity"/>
    <property type="evidence" value="ECO:0007669"/>
    <property type="project" value="UniProtKB-UniRule"/>
</dbReference>
<name>A0AA86U589_9EUKA</name>
<keyword evidence="1" id="KW-0067">ATP-binding</keyword>
<dbReference type="AlphaFoldDB" id="A0AA86U589"/>
<proteinExistence type="inferred from homology"/>
<evidence type="ECO:0000256" key="1">
    <source>
        <dbReference type="RuleBase" id="RU368009"/>
    </source>
</evidence>
<dbReference type="InterPro" id="IPR045886">
    <property type="entry name" value="ThiF/MoeB/HesA"/>
</dbReference>
<dbReference type="PANTHER" id="PTHR10953:SF6">
    <property type="entry name" value="NEDD8-ACTIVATING ENZYME E1 CATALYTIC SUBUNIT"/>
    <property type="match status" value="1"/>
</dbReference>
<dbReference type="PANTHER" id="PTHR10953">
    <property type="entry name" value="UBIQUITIN-ACTIVATING ENZYME E1"/>
    <property type="match status" value="1"/>
</dbReference>
<organism evidence="3">
    <name type="scientific">Hexamita inflata</name>
    <dbReference type="NCBI Taxonomy" id="28002"/>
    <lineage>
        <taxon>Eukaryota</taxon>
        <taxon>Metamonada</taxon>
        <taxon>Diplomonadida</taxon>
        <taxon>Hexamitidae</taxon>
        <taxon>Hexamitinae</taxon>
        <taxon>Hexamita</taxon>
    </lineage>
</organism>
<evidence type="ECO:0000259" key="2">
    <source>
        <dbReference type="Pfam" id="PF00899"/>
    </source>
</evidence>
<dbReference type="EMBL" id="CATOUU010000655">
    <property type="protein sequence ID" value="CAI9938442.1"/>
    <property type="molecule type" value="Genomic_DNA"/>
</dbReference>
<dbReference type="InterPro" id="IPR000594">
    <property type="entry name" value="ThiF_NAD_FAD-bd"/>
</dbReference>
<dbReference type="EMBL" id="CAXDID020000285">
    <property type="protein sequence ID" value="CAL6070611.1"/>
    <property type="molecule type" value="Genomic_DNA"/>
</dbReference>
<protein>
    <recommendedName>
        <fullName evidence="1">NEDD8-activating enzyme E1 catalytic subunit</fullName>
        <ecNumber evidence="1">6.2.1.64</ecNumber>
    </recommendedName>
</protein>
<evidence type="ECO:0000313" key="5">
    <source>
        <dbReference type="Proteomes" id="UP001642409"/>
    </source>
</evidence>
<dbReference type="SUPFAM" id="SSF69572">
    <property type="entry name" value="Activating enzymes of the ubiquitin-like proteins"/>
    <property type="match status" value="1"/>
</dbReference>
<dbReference type="Gene3D" id="3.40.50.720">
    <property type="entry name" value="NAD(P)-binding Rossmann-like Domain"/>
    <property type="match status" value="1"/>
</dbReference>
<evidence type="ECO:0000313" key="3">
    <source>
        <dbReference type="EMBL" id="CAI9938442.1"/>
    </source>
</evidence>
<comment type="similarity">
    <text evidence="1">Belongs to the ubiquitin-activating E1 family. UBA3 subfamily.</text>
</comment>
<comment type="caution">
    <text evidence="3">The sequence shown here is derived from an EMBL/GenBank/DDBJ whole genome shotgun (WGS) entry which is preliminary data.</text>
</comment>
<dbReference type="GO" id="GO:0005524">
    <property type="term" value="F:ATP binding"/>
    <property type="evidence" value="ECO:0007669"/>
    <property type="project" value="UniProtKB-UniRule"/>
</dbReference>
<dbReference type="GO" id="GO:0045116">
    <property type="term" value="P:protein neddylation"/>
    <property type="evidence" value="ECO:0007669"/>
    <property type="project" value="UniProtKB-UniRule"/>
</dbReference>
<dbReference type="Pfam" id="PF00899">
    <property type="entry name" value="ThiF"/>
    <property type="match status" value="1"/>
</dbReference>
<dbReference type="GO" id="GO:0005737">
    <property type="term" value="C:cytoplasm"/>
    <property type="evidence" value="ECO:0007669"/>
    <property type="project" value="TreeGrafter"/>
</dbReference>